<evidence type="ECO:0000256" key="1">
    <source>
        <dbReference type="ARBA" id="ARBA00007583"/>
    </source>
</evidence>
<dbReference type="InterPro" id="IPR047141">
    <property type="entry name" value="Stealth"/>
</dbReference>
<reference evidence="5 6" key="1">
    <citation type="submission" date="2024-06" db="EMBL/GenBank/DDBJ databases">
        <title>Fanconibacter daqui strain Q02 whole shotgun sequencing project.</title>
        <authorList>
            <person name="Rodrigues J.W.A."/>
            <person name="Viana L.C."/>
            <person name="Vieira E.C."/>
            <person name="Souza F.O.L."/>
            <person name="Alegria O.C."/>
            <person name="Patroca S."/>
            <person name="Cruz A.C.R."/>
            <person name="Nunes A.R.C."/>
        </authorList>
    </citation>
    <scope>NUCLEOTIDE SEQUENCE [LARGE SCALE GENOMIC DNA]</scope>
    <source>
        <strain evidence="5 6">Q02</strain>
    </source>
</reference>
<feature type="domain" description="Stealth protein CR2 conserved region 2" evidence="4">
    <location>
        <begin position="106"/>
        <end position="208"/>
    </location>
</feature>
<evidence type="ECO:0000259" key="4">
    <source>
        <dbReference type="Pfam" id="PF11380"/>
    </source>
</evidence>
<evidence type="ECO:0000313" key="5">
    <source>
        <dbReference type="EMBL" id="MER0127907.1"/>
    </source>
</evidence>
<proteinExistence type="inferred from homology"/>
<comment type="similarity">
    <text evidence="1">Belongs to the stealth family.</text>
</comment>
<sequence length="379" mass="43586">MDSSRKLNASLYRKTRKLLSSPGLFFRDYFNRKYPLVLNEIRCSIGEEAILIENDLNIERKIQVDLPIDVVFTWVNDKDPVWKEKFYYYQRHLHGDGTQYDFDPARYNNNNEIIFAINSVITFMPWVRRVFIVTDNQIPEALDVSEKVKVIDHRDIISKELLPTFNSHVIEAHLHNIPGLAEHFIYFNDDVFVARPLPASHFFKGNGHASLFLADKSLRAMACKGINTPTLSASCKAVELLMARYGLAIDSPLVHTYVPLRKSMFTLAWKEYDDEIAAFTSSKFRTNNDLNLATFLVPWLAYIKGLATPQRDICHYFNIRSPAARTHYEALLKSKMNGSSPHSFCANDFSSSKNALANHHALLEKFLNSYYGNGKKKYV</sequence>
<name>A0ABV1PST0_9ENTR</name>
<protein>
    <submittedName>
        <fullName evidence="5">Stealth CR1 domain-containing protein</fullName>
    </submittedName>
</protein>
<evidence type="ECO:0000313" key="6">
    <source>
        <dbReference type="Proteomes" id="UP001447374"/>
    </source>
</evidence>
<dbReference type="PANTHER" id="PTHR24045">
    <property type="match status" value="1"/>
</dbReference>
<comment type="caution">
    <text evidence="5">The sequence shown here is derived from an EMBL/GenBank/DDBJ whole genome shotgun (WGS) entry which is preliminary data.</text>
</comment>
<organism evidence="5 6">
    <name type="scientific">Franconibacter daqui</name>
    <dbReference type="NCBI Taxonomy" id="2047724"/>
    <lineage>
        <taxon>Bacteria</taxon>
        <taxon>Pseudomonadati</taxon>
        <taxon>Pseudomonadota</taxon>
        <taxon>Gammaproteobacteria</taxon>
        <taxon>Enterobacterales</taxon>
        <taxon>Enterobacteriaceae</taxon>
        <taxon>Franconibacter</taxon>
    </lineage>
</organism>
<evidence type="ECO:0000256" key="3">
    <source>
        <dbReference type="ARBA" id="ARBA00023169"/>
    </source>
</evidence>
<accession>A0ABV1PST0</accession>
<dbReference type="EMBL" id="JBEHGX010000014">
    <property type="protein sequence ID" value="MER0127907.1"/>
    <property type="molecule type" value="Genomic_DNA"/>
</dbReference>
<keyword evidence="3" id="KW-0270">Exopolysaccharide synthesis</keyword>
<keyword evidence="2" id="KW-0808">Transferase</keyword>
<dbReference type="Pfam" id="PF11380">
    <property type="entry name" value="Stealth_CR2"/>
    <property type="match status" value="1"/>
</dbReference>
<evidence type="ECO:0000256" key="2">
    <source>
        <dbReference type="ARBA" id="ARBA00022679"/>
    </source>
</evidence>
<dbReference type="InterPro" id="IPR021520">
    <property type="entry name" value="Stealth_CR2"/>
</dbReference>
<dbReference type="RefSeq" id="WP_349951703.1">
    <property type="nucleotide sequence ID" value="NZ_JBEHGX010000014.1"/>
</dbReference>
<gene>
    <name evidence="5" type="ORF">ABQG75_19455</name>
</gene>
<keyword evidence="6" id="KW-1185">Reference proteome</keyword>
<dbReference type="PANTHER" id="PTHR24045:SF0">
    <property type="entry name" value="N-ACETYLGLUCOSAMINE-1-PHOSPHOTRANSFERASE SUBUNITS ALPHA_BETA"/>
    <property type="match status" value="1"/>
</dbReference>
<dbReference type="Proteomes" id="UP001447374">
    <property type="component" value="Unassembled WGS sequence"/>
</dbReference>